<keyword evidence="2" id="KW-0808">Transferase</keyword>
<dbReference type="InterPro" id="IPR042213">
    <property type="entry name" value="NBD_C_sf"/>
</dbReference>
<keyword evidence="4" id="KW-0418">Kinase</keyword>
<evidence type="ECO:0000256" key="4">
    <source>
        <dbReference type="ARBA" id="ARBA00022777"/>
    </source>
</evidence>
<dbReference type="EMBL" id="JAGGJV010000007">
    <property type="protein sequence ID" value="MBP1860573.1"/>
    <property type="molecule type" value="Genomic_DNA"/>
</dbReference>
<dbReference type="InterPro" id="IPR010737">
    <property type="entry name" value="4-carb_acid_sugar_kinase_N"/>
</dbReference>
<sequence length="447" mass="48101">MTARDNLLLSYYGDDLTGSTDVMEALASNGVETVLFMDVPDEALLTRFGHCRAIGLAGTSRSETPDWMDEHLMPAFRWLKGLNAKICHYKVCSTFDSSPTVGNIGKAVEIGKALFDQPYVPVLVGAPQLKRYTAFGHLFAAYQGEVYRIDRHPVMSRHPVTPMAEADLRLHMKAQTVLETRLADLSMLSAVDADRRIDALCADVDGMVLFDVDSPESQVRAGHQLWRLKPENGWFVAGSSGVEYALLTAWNSAGLTEGKKTFPLPGKADRIAVVSGSVSPTTERQIRHATQNGFAGIDLDPLELLGENSTAALEKAVHTGLDSLKQGNSVVLNTALGPSADRGGDIDKIPGSRHRLGRLLGTILRRLVEEQNLTRAVIAGGDTSSHALRELHVQALTTLLPLPQTPGSPLCTAHGTYAATNGLQIALKGGQVGSDGYFAQIRDGLQG</sequence>
<dbReference type="Gene3D" id="3.40.50.10840">
    <property type="entry name" value="Putative sugar-binding, N-terminal domain"/>
    <property type="match status" value="1"/>
</dbReference>
<keyword evidence="6" id="KW-0119">Carbohydrate metabolism</keyword>
<reference evidence="9 10" key="1">
    <citation type="submission" date="2021-03" db="EMBL/GenBank/DDBJ databases">
        <title>Genomic Encyclopedia of Type Strains, Phase IV (KMG-IV): sequencing the most valuable type-strain genomes for metagenomic binning, comparative biology and taxonomic classification.</title>
        <authorList>
            <person name="Goeker M."/>
        </authorList>
    </citation>
    <scope>NUCLEOTIDE SEQUENCE [LARGE SCALE GENOMIC DNA]</scope>
    <source>
        <strain evidence="9 10">DSM 26427</strain>
    </source>
</reference>
<dbReference type="InterPro" id="IPR031475">
    <property type="entry name" value="NBD_C"/>
</dbReference>
<evidence type="ECO:0000256" key="1">
    <source>
        <dbReference type="ARBA" id="ARBA00005715"/>
    </source>
</evidence>
<gene>
    <name evidence="9" type="ORF">J2Z75_004094</name>
</gene>
<dbReference type="Proteomes" id="UP000823786">
    <property type="component" value="Unassembled WGS sequence"/>
</dbReference>
<protein>
    <submittedName>
        <fullName evidence="9">Uncharacterized protein YgbK (DUF1537 family)</fullName>
    </submittedName>
</protein>
<evidence type="ECO:0000256" key="5">
    <source>
        <dbReference type="ARBA" id="ARBA00022840"/>
    </source>
</evidence>
<name>A0ABS4ERI8_9HYPH</name>
<comment type="caution">
    <text evidence="9">The sequence shown here is derived from an EMBL/GenBank/DDBJ whole genome shotgun (WGS) entry which is preliminary data.</text>
</comment>
<dbReference type="InterPro" id="IPR037051">
    <property type="entry name" value="4-carb_acid_sugar_kinase_N_sf"/>
</dbReference>
<keyword evidence="3" id="KW-0547">Nucleotide-binding</keyword>
<accession>A0ABS4ERI8</accession>
<keyword evidence="5" id="KW-0067">ATP-binding</keyword>
<evidence type="ECO:0000259" key="8">
    <source>
        <dbReference type="Pfam" id="PF17042"/>
    </source>
</evidence>
<comment type="similarity">
    <text evidence="1">Belongs to the four-carbon acid sugar kinase family.</text>
</comment>
<dbReference type="Gene3D" id="3.40.980.20">
    <property type="entry name" value="Four-carbon acid sugar kinase, nucleotide binding domain"/>
    <property type="match status" value="1"/>
</dbReference>
<evidence type="ECO:0000256" key="3">
    <source>
        <dbReference type="ARBA" id="ARBA00022741"/>
    </source>
</evidence>
<evidence type="ECO:0000313" key="9">
    <source>
        <dbReference type="EMBL" id="MBP1860573.1"/>
    </source>
</evidence>
<evidence type="ECO:0000256" key="2">
    <source>
        <dbReference type="ARBA" id="ARBA00022679"/>
    </source>
</evidence>
<keyword evidence="10" id="KW-1185">Reference proteome</keyword>
<dbReference type="Pfam" id="PF17042">
    <property type="entry name" value="NBD_C"/>
    <property type="match status" value="1"/>
</dbReference>
<proteinExistence type="inferred from homology"/>
<feature type="domain" description="Four-carbon acid sugar kinase N-terminal" evidence="7">
    <location>
        <begin position="10"/>
        <end position="246"/>
    </location>
</feature>
<dbReference type="RefSeq" id="WP_209854560.1">
    <property type="nucleotide sequence ID" value="NZ_JAGGJV010000007.1"/>
</dbReference>
<feature type="domain" description="Four-carbon acid sugar kinase nucleotide binding" evidence="8">
    <location>
        <begin position="272"/>
        <end position="438"/>
    </location>
</feature>
<evidence type="ECO:0000259" key="7">
    <source>
        <dbReference type="Pfam" id="PF07005"/>
    </source>
</evidence>
<dbReference type="SUPFAM" id="SSF142764">
    <property type="entry name" value="YgbK-like"/>
    <property type="match status" value="1"/>
</dbReference>
<organism evidence="9 10">
    <name type="scientific">Rhizobium herbae</name>
    <dbReference type="NCBI Taxonomy" id="508661"/>
    <lineage>
        <taxon>Bacteria</taxon>
        <taxon>Pseudomonadati</taxon>
        <taxon>Pseudomonadota</taxon>
        <taxon>Alphaproteobacteria</taxon>
        <taxon>Hyphomicrobiales</taxon>
        <taxon>Rhizobiaceae</taxon>
        <taxon>Rhizobium/Agrobacterium group</taxon>
        <taxon>Rhizobium</taxon>
    </lineage>
</organism>
<evidence type="ECO:0000256" key="6">
    <source>
        <dbReference type="ARBA" id="ARBA00023277"/>
    </source>
</evidence>
<evidence type="ECO:0000313" key="10">
    <source>
        <dbReference type="Proteomes" id="UP000823786"/>
    </source>
</evidence>
<dbReference type="Pfam" id="PF07005">
    <property type="entry name" value="SBD_N"/>
    <property type="match status" value="1"/>
</dbReference>